<dbReference type="EMBL" id="MU853334">
    <property type="protein sequence ID" value="KAK4115759.1"/>
    <property type="molecule type" value="Genomic_DNA"/>
</dbReference>
<keyword evidence="2" id="KW-1185">Reference proteome</keyword>
<reference evidence="1" key="2">
    <citation type="submission" date="2023-05" db="EMBL/GenBank/DDBJ databases">
        <authorList>
            <consortium name="Lawrence Berkeley National Laboratory"/>
            <person name="Steindorff A."/>
            <person name="Hensen N."/>
            <person name="Bonometti L."/>
            <person name="Westerberg I."/>
            <person name="Brannstrom I.O."/>
            <person name="Guillou S."/>
            <person name="Cros-Aarteil S."/>
            <person name="Calhoun S."/>
            <person name="Haridas S."/>
            <person name="Kuo A."/>
            <person name="Mondo S."/>
            <person name="Pangilinan J."/>
            <person name="Riley R."/>
            <person name="Labutti K."/>
            <person name="Andreopoulos B."/>
            <person name="Lipzen A."/>
            <person name="Chen C."/>
            <person name="Yanf M."/>
            <person name="Daum C."/>
            <person name="Ng V."/>
            <person name="Clum A."/>
            <person name="Ohm R."/>
            <person name="Martin F."/>
            <person name="Silar P."/>
            <person name="Natvig D."/>
            <person name="Lalanne C."/>
            <person name="Gautier V."/>
            <person name="Ament-Velasquez S.L."/>
            <person name="Kruys A."/>
            <person name="Hutchinson M.I."/>
            <person name="Powell A.J."/>
            <person name="Barry K."/>
            <person name="Miller A.N."/>
            <person name="Grigoriev I.V."/>
            <person name="Debuchy R."/>
            <person name="Gladieux P."/>
            <person name="Thoren M.H."/>
            <person name="Johannesson H."/>
        </authorList>
    </citation>
    <scope>NUCLEOTIDE SEQUENCE</scope>
    <source>
        <strain evidence="1">CBS 508.74</strain>
    </source>
</reference>
<dbReference type="GeneID" id="89933647"/>
<proteinExistence type="predicted"/>
<evidence type="ECO:0000313" key="1">
    <source>
        <dbReference type="EMBL" id="KAK4115759.1"/>
    </source>
</evidence>
<gene>
    <name evidence="1" type="ORF">N656DRAFT_398243</name>
</gene>
<evidence type="ECO:0000313" key="2">
    <source>
        <dbReference type="Proteomes" id="UP001302812"/>
    </source>
</evidence>
<dbReference type="Proteomes" id="UP001302812">
    <property type="component" value="Unassembled WGS sequence"/>
</dbReference>
<accession>A0AAN6TJW7</accession>
<sequence>MTLLFVIGLKRGEVNFDSLSPLSVSVNRRLTWAFIAFMFSECSFGLFLGGFQLLASLSICLLSSPIHDRWVHLSILYTPFTSLKRRYCYFSFGRLLAWQHDGRRHTAEPLARIPVRWMYGWPRWTGVVCFGIRKS</sequence>
<dbReference type="RefSeq" id="XP_064673329.1">
    <property type="nucleotide sequence ID" value="XM_064809523.1"/>
</dbReference>
<protein>
    <submittedName>
        <fullName evidence="1">Uncharacterized protein</fullName>
    </submittedName>
</protein>
<comment type="caution">
    <text evidence="1">The sequence shown here is derived from an EMBL/GenBank/DDBJ whole genome shotgun (WGS) entry which is preliminary data.</text>
</comment>
<dbReference type="AlphaFoldDB" id="A0AAN6TJW7"/>
<organism evidence="1 2">
    <name type="scientific">Canariomyces notabilis</name>
    <dbReference type="NCBI Taxonomy" id="2074819"/>
    <lineage>
        <taxon>Eukaryota</taxon>
        <taxon>Fungi</taxon>
        <taxon>Dikarya</taxon>
        <taxon>Ascomycota</taxon>
        <taxon>Pezizomycotina</taxon>
        <taxon>Sordariomycetes</taxon>
        <taxon>Sordariomycetidae</taxon>
        <taxon>Sordariales</taxon>
        <taxon>Chaetomiaceae</taxon>
        <taxon>Canariomyces</taxon>
    </lineage>
</organism>
<name>A0AAN6TJW7_9PEZI</name>
<reference evidence="1" key="1">
    <citation type="journal article" date="2023" name="Mol. Phylogenet. Evol.">
        <title>Genome-scale phylogeny and comparative genomics of the fungal order Sordariales.</title>
        <authorList>
            <person name="Hensen N."/>
            <person name="Bonometti L."/>
            <person name="Westerberg I."/>
            <person name="Brannstrom I.O."/>
            <person name="Guillou S."/>
            <person name="Cros-Aarteil S."/>
            <person name="Calhoun S."/>
            <person name="Haridas S."/>
            <person name="Kuo A."/>
            <person name="Mondo S."/>
            <person name="Pangilinan J."/>
            <person name="Riley R."/>
            <person name="LaButti K."/>
            <person name="Andreopoulos B."/>
            <person name="Lipzen A."/>
            <person name="Chen C."/>
            <person name="Yan M."/>
            <person name="Daum C."/>
            <person name="Ng V."/>
            <person name="Clum A."/>
            <person name="Steindorff A."/>
            <person name="Ohm R.A."/>
            <person name="Martin F."/>
            <person name="Silar P."/>
            <person name="Natvig D.O."/>
            <person name="Lalanne C."/>
            <person name="Gautier V."/>
            <person name="Ament-Velasquez S.L."/>
            <person name="Kruys A."/>
            <person name="Hutchinson M.I."/>
            <person name="Powell A.J."/>
            <person name="Barry K."/>
            <person name="Miller A.N."/>
            <person name="Grigoriev I.V."/>
            <person name="Debuchy R."/>
            <person name="Gladieux P."/>
            <person name="Hiltunen Thoren M."/>
            <person name="Johannesson H."/>
        </authorList>
    </citation>
    <scope>NUCLEOTIDE SEQUENCE</scope>
    <source>
        <strain evidence="1">CBS 508.74</strain>
    </source>
</reference>